<proteinExistence type="inferred from homology"/>
<dbReference type="SUPFAM" id="SSF52540">
    <property type="entry name" value="P-loop containing nucleoside triphosphate hydrolases"/>
    <property type="match status" value="1"/>
</dbReference>
<evidence type="ECO:0000256" key="2">
    <source>
        <dbReference type="ARBA" id="ARBA00022528"/>
    </source>
</evidence>
<dbReference type="InterPro" id="IPR003593">
    <property type="entry name" value="AAA+_ATPase"/>
</dbReference>
<keyword evidence="2 7" id="KW-0150">Chloroplast</keyword>
<keyword evidence="3" id="KW-0547">Nucleotide-binding</keyword>
<evidence type="ECO:0000313" key="7">
    <source>
        <dbReference type="EMBL" id="UEQ13163.1"/>
    </source>
</evidence>
<reference evidence="7" key="1">
    <citation type="submission" date="2020-01" db="EMBL/GenBank/DDBJ databases">
        <title>Investigating the Causes of Heterogeneity of Evolutionary Rates among Hymenophyllaceae.</title>
        <authorList>
            <person name="Ma X."/>
        </authorList>
    </citation>
    <scope>NUCLEOTIDE SEQUENCE</scope>
</reference>
<keyword evidence="5" id="KW-0812">Transmembrane</keyword>
<geneLocation type="chloroplast" evidence="7"/>
<dbReference type="EMBL" id="MN905537">
    <property type="protein sequence ID" value="UEQ13163.1"/>
    <property type="molecule type" value="Genomic_DNA"/>
</dbReference>
<keyword evidence="4" id="KW-0067">ATP-binding</keyword>
<dbReference type="GO" id="GO:0016887">
    <property type="term" value="F:ATP hydrolysis activity"/>
    <property type="evidence" value="ECO:0007669"/>
    <property type="project" value="InterPro"/>
</dbReference>
<dbReference type="CDD" id="cd19505">
    <property type="entry name" value="RecA-like_Ycf2"/>
    <property type="match status" value="1"/>
</dbReference>
<dbReference type="InterPro" id="IPR003959">
    <property type="entry name" value="ATPase_AAA_core"/>
</dbReference>
<comment type="similarity">
    <text evidence="1">Belongs to the AAA ATPase family.</text>
</comment>
<dbReference type="SMART" id="SM00382">
    <property type="entry name" value="AAA"/>
    <property type="match status" value="1"/>
</dbReference>
<feature type="transmembrane region" description="Helical" evidence="5">
    <location>
        <begin position="32"/>
        <end position="52"/>
    </location>
</feature>
<keyword evidence="5" id="KW-0472">Membrane</keyword>
<evidence type="ECO:0000256" key="4">
    <source>
        <dbReference type="ARBA" id="ARBA00022840"/>
    </source>
</evidence>
<evidence type="ECO:0000256" key="1">
    <source>
        <dbReference type="ARBA" id="ARBA00006914"/>
    </source>
</evidence>
<evidence type="ECO:0000259" key="6">
    <source>
        <dbReference type="SMART" id="SM00382"/>
    </source>
</evidence>
<evidence type="ECO:0000256" key="5">
    <source>
        <dbReference type="SAM" id="Phobius"/>
    </source>
</evidence>
<accession>A0A8K1RXG9</accession>
<feature type="transmembrane region" description="Helical" evidence="5">
    <location>
        <begin position="788"/>
        <end position="807"/>
    </location>
</feature>
<dbReference type="RefSeq" id="YP_010383586.1">
    <property type="nucleotide sequence ID" value="NC_063573.1"/>
</dbReference>
<feature type="domain" description="AAA+ ATPase" evidence="6">
    <location>
        <begin position="1006"/>
        <end position="1157"/>
    </location>
</feature>
<organism evidence="7">
    <name type="scientific">Crepidomanes minutum</name>
    <dbReference type="NCBI Taxonomy" id="32127"/>
    <lineage>
        <taxon>Eukaryota</taxon>
        <taxon>Viridiplantae</taxon>
        <taxon>Streptophyta</taxon>
        <taxon>Embryophyta</taxon>
        <taxon>Tracheophyta</taxon>
        <taxon>Polypodiopsida</taxon>
        <taxon>Polypodiidae</taxon>
        <taxon>Hymenophyllales</taxon>
        <taxon>Hymenophyllaceae</taxon>
        <taxon>Trichomanoideae</taxon>
        <taxon>Crepidomanes</taxon>
    </lineage>
</organism>
<dbReference type="GeneID" id="72635052"/>
<dbReference type="Gene3D" id="3.40.50.300">
    <property type="entry name" value="P-loop containing nucleotide triphosphate hydrolases"/>
    <property type="match status" value="1"/>
</dbReference>
<dbReference type="PANTHER" id="PTHR23073">
    <property type="entry name" value="26S PROTEASOME REGULATORY SUBUNIT"/>
    <property type="match status" value="1"/>
</dbReference>
<name>A0A8K1RXG9_9MONI</name>
<dbReference type="GO" id="GO:0000502">
    <property type="term" value="C:proteasome complex"/>
    <property type="evidence" value="ECO:0007669"/>
    <property type="project" value="UniProtKB-ARBA"/>
</dbReference>
<keyword evidence="5" id="KW-1133">Transmembrane helix</keyword>
<keyword evidence="7" id="KW-0934">Plastid</keyword>
<protein>
    <recommendedName>
        <fullName evidence="6">AAA+ ATPase domain-containing protein</fullName>
    </recommendedName>
</protein>
<dbReference type="GO" id="GO:0005524">
    <property type="term" value="F:ATP binding"/>
    <property type="evidence" value="ECO:0007669"/>
    <property type="project" value="UniProtKB-KW"/>
</dbReference>
<sequence length="1729" mass="205428">MLYVFEPFIKLFDPRILNPLFLKDLHNIIEQYTKLIVVILFVSALPISMYHLSKTSLSKRSDTILADSLSLQDIELREERYKDYVFLSIRDLFTLWRTKRYSKRSDITLKPLSLVDDPPLFFITRGIKHDCNNFFQDYNESNLFFESLKLDYNGNQKGALILCIYAKVRYSSMNRLTKLMLVFNRLKLMSKKGIVHKMMDSGSPFRAHFDEIYKIYVSSYFLELYQQNRIISFCLIYFLFLYDCFSIYISQLRYQSLNWTGGNRYINVMRFSTRADLVGWKENTNYLFNRFNIIRIAAIFEYIKGRLIIHRSLSISKNVDSSSLERVFTRFRSDLDRSIDYISSIRDRLLDYIGISRRNINCKYSPRFSNELFFWRVIFCRIIAKDVLSNMVESFLSKLRKRHLLLPDFFLELLNVDKDRYIFKEFFKRKDSFLFEFEMLQDCDLLRNSLDLEIYLKNDNNKKNQSRNNKTYSNITRYTPIIGRDYSHGSSSKSYFTVLYYSFLNFQNGKAMPSLFLLMGEYRVLSRIKPQMSDLLLLELCQQTEEITVNYLTINSLVKNRYETSICLQDCFFLQNRISSLDSKKDLFILENNSIENQPSIVYDCKPEIHEMSYWFKRLSLHRSIASVFVKRSKALYKDIIFRDIQDEPSKISHVVNFNELLNYLNTYRDRFFFLRDEVCQKWNLFREYMPWFFTSNWWKYFYELIIDTYPEILLNFTNKYNLSSFKISSESNNPRTDRLLGLKIRFKLDFINRILTNLDLAVIKEITDQSKTTCSSWLRLRCLNRPILSCFLLLLVVFILFLNNYLSTILGFDSFHLWNHYRTIRYLIDPKRGFYLQKVMYSSSTKQMQTRFLVIHSLKRFLNYMNNIFFYLFLKSRLDIWILERASSDTLRIKKQLLTQYLVTNKTISKYVNGSSIDYIDYLDLLMKFQNNSSLQEGFHLLSYLPQFCQNGLLNHKTRKSDIAEKWVLSALERNILFPTIVKSKRVSDISYNTIPISFHSGLLPIKGILLVGPIDSGRSFMVRNIASNSSLPLIKISLRKFLYNRSFLTNIRGRFISKQSVHRLNLMFEIAKELSPCIIWIQDIHELNVYRFYHRLEANPRFLLCLLLKRIGNDHRESCSLNNLVIAFTNLPRKLDPALIAPNRLNQLINFRRLTGQQRCKDLSMLLHIKGFEAEDKSSLLETMGFITMGYNKRDIFYLANEALLISNSIKSQNIIYSDTIQLALYRQNSIVNSIGNKNGSSPGIEIVSYNIAKLFLKNNLLKIPFTDLSFINSNIFKKKFYYLHNWYLEPFSTESAFNELSILPYILFLLAGLAARDCWFKMDVVKKENLLGIHKAEENDFHLACGILEILSTDFFCSEINRSIDEKTCPPFVSLIAHNCSSSIIVSSYCSKPVKEDMSNSKQYPVQKDSIITGAIHKIDWSPKLWYLSFRRSRSFESVRLLSEFNSLIDIFLFFQDQGQIPQRDFDFNKIKDRQTRLYKENKYFFSYKRSLGNLRKREIKRLQNQLDNILLRERFLGLGISELCNQYKTQSNLSSYQSIILLGKQFVWDPVVSIYVDYNILSSYRHLGVKQELVRRLYITYGIRREREKHFSNKKIKSFFLYHGYDRKSIADLSTNKWNNYSLGEEHYFEYNSIIQSIYINLQYPQLFAPIHLYQSILIEDFQERFINSSVLISRERWLKWNNMYSKYFLTYNMLFESYEYLSRLSRSRFNRSAMDAAMESISSI</sequence>
<gene>
    <name evidence="7" type="primary">ycf2</name>
</gene>
<feature type="transmembrane region" description="Helical" evidence="5">
    <location>
        <begin position="230"/>
        <end position="249"/>
    </location>
</feature>
<dbReference type="InterPro" id="IPR050221">
    <property type="entry name" value="26S_Proteasome_ATPase"/>
</dbReference>
<dbReference type="Pfam" id="PF00004">
    <property type="entry name" value="AAA"/>
    <property type="match status" value="1"/>
</dbReference>
<dbReference type="InterPro" id="IPR027417">
    <property type="entry name" value="P-loop_NTPase"/>
</dbReference>
<evidence type="ECO:0000256" key="3">
    <source>
        <dbReference type="ARBA" id="ARBA00022741"/>
    </source>
</evidence>